<comment type="caution">
    <text evidence="1">The sequence shown here is derived from an EMBL/GenBank/DDBJ whole genome shotgun (WGS) entry which is preliminary data.</text>
</comment>
<gene>
    <name evidence="1" type="ORF">F4820DRAFT_109617</name>
</gene>
<name>A0ACB9YLW3_9PEZI</name>
<accession>A0ACB9YLW3</accession>
<dbReference type="EMBL" id="MU393588">
    <property type="protein sequence ID" value="KAI4860379.1"/>
    <property type="molecule type" value="Genomic_DNA"/>
</dbReference>
<evidence type="ECO:0000313" key="2">
    <source>
        <dbReference type="Proteomes" id="UP001497700"/>
    </source>
</evidence>
<keyword evidence="2" id="KW-1185">Reference proteome</keyword>
<reference evidence="1 2" key="1">
    <citation type="journal article" date="2022" name="New Phytol.">
        <title>Ecological generalism drives hyperdiversity of secondary metabolite gene clusters in xylarialean endophytes.</title>
        <authorList>
            <person name="Franco M.E.E."/>
            <person name="Wisecaver J.H."/>
            <person name="Arnold A.E."/>
            <person name="Ju Y.M."/>
            <person name="Slot J.C."/>
            <person name="Ahrendt S."/>
            <person name="Moore L.P."/>
            <person name="Eastman K.E."/>
            <person name="Scott K."/>
            <person name="Konkel Z."/>
            <person name="Mondo S.J."/>
            <person name="Kuo A."/>
            <person name="Hayes R.D."/>
            <person name="Haridas S."/>
            <person name="Andreopoulos B."/>
            <person name="Riley R."/>
            <person name="LaButti K."/>
            <person name="Pangilinan J."/>
            <person name="Lipzen A."/>
            <person name="Amirebrahimi M."/>
            <person name="Yan J."/>
            <person name="Adam C."/>
            <person name="Keymanesh K."/>
            <person name="Ng V."/>
            <person name="Louie K."/>
            <person name="Northen T."/>
            <person name="Drula E."/>
            <person name="Henrissat B."/>
            <person name="Hsieh H.M."/>
            <person name="Youens-Clark K."/>
            <person name="Lutzoni F."/>
            <person name="Miadlikowska J."/>
            <person name="Eastwood D.C."/>
            <person name="Hamelin R.C."/>
            <person name="Grigoriev I.V."/>
            <person name="U'Ren J.M."/>
        </authorList>
    </citation>
    <scope>NUCLEOTIDE SEQUENCE [LARGE SCALE GENOMIC DNA]</scope>
    <source>
        <strain evidence="1 2">CBS 119005</strain>
    </source>
</reference>
<sequence length="398" mass="44714">MLSEADRIEALEAAQKLVACLSENSESSRSESTRVLALRITNHVIRSLEKPEDGLMKFAYSPTIWMAIRTCVQLNVFNILVEKETTSAREIAERSGADEALLRRLLRVLTSYGYVAEKGDGLYGVNKWTKHMQNRLTQGMIKFIFDESMPAITAAPEFFKDNGFQNPVDPRNGPYQKGLGIDVPIFPWLALPENKERWDAANTFFEGDRGSRPSWVTWFPVKDELLSGKIDDLAPLLVDVAGGRGHDLMEFLDQFPSVTGKYVLQDQQQVLDSAISLPPAVEKRAFDFFNEAPVEGAKIYFMKFIMHDYADPEALRILKHIRSSMKKGYSYLVINDFILPDTGCSLIAAEWDLMMLTLMSSMERTESQWRNLLGAAGLSIKGLYQPPGDGQGIILATL</sequence>
<dbReference type="Proteomes" id="UP001497700">
    <property type="component" value="Unassembled WGS sequence"/>
</dbReference>
<organism evidence="1 2">
    <name type="scientific">Hypoxylon rubiginosum</name>
    <dbReference type="NCBI Taxonomy" id="110542"/>
    <lineage>
        <taxon>Eukaryota</taxon>
        <taxon>Fungi</taxon>
        <taxon>Dikarya</taxon>
        <taxon>Ascomycota</taxon>
        <taxon>Pezizomycotina</taxon>
        <taxon>Sordariomycetes</taxon>
        <taxon>Xylariomycetidae</taxon>
        <taxon>Xylariales</taxon>
        <taxon>Hypoxylaceae</taxon>
        <taxon>Hypoxylon</taxon>
    </lineage>
</organism>
<protein>
    <submittedName>
        <fullName evidence="1">S-adenosyl-L-methionine-dependent methyltransferase</fullName>
    </submittedName>
</protein>
<keyword evidence="1" id="KW-0489">Methyltransferase</keyword>
<keyword evidence="1" id="KW-0808">Transferase</keyword>
<evidence type="ECO:0000313" key="1">
    <source>
        <dbReference type="EMBL" id="KAI4860379.1"/>
    </source>
</evidence>
<proteinExistence type="predicted"/>